<dbReference type="Proteomes" id="UP000183567">
    <property type="component" value="Unassembled WGS sequence"/>
</dbReference>
<organism evidence="1 2">
    <name type="scientific">Rhizopogon vesiculosus</name>
    <dbReference type="NCBI Taxonomy" id="180088"/>
    <lineage>
        <taxon>Eukaryota</taxon>
        <taxon>Fungi</taxon>
        <taxon>Dikarya</taxon>
        <taxon>Basidiomycota</taxon>
        <taxon>Agaricomycotina</taxon>
        <taxon>Agaricomycetes</taxon>
        <taxon>Agaricomycetidae</taxon>
        <taxon>Boletales</taxon>
        <taxon>Suillineae</taxon>
        <taxon>Rhizopogonaceae</taxon>
        <taxon>Rhizopogon</taxon>
    </lineage>
</organism>
<accession>A0A1J8R7F6</accession>
<evidence type="ECO:0000313" key="2">
    <source>
        <dbReference type="Proteomes" id="UP000183567"/>
    </source>
</evidence>
<protein>
    <submittedName>
        <fullName evidence="1">Uncharacterized protein</fullName>
    </submittedName>
</protein>
<dbReference type="AlphaFoldDB" id="A0A1J8R7F6"/>
<proteinExistence type="predicted"/>
<gene>
    <name evidence="1" type="ORF">AZE42_14062</name>
</gene>
<reference evidence="1 2" key="1">
    <citation type="submission" date="2016-03" db="EMBL/GenBank/DDBJ databases">
        <title>Comparative genomics of the ectomycorrhizal sister species Rhizopogon vinicolor and Rhizopogon vesiculosus (Basidiomycota: Boletales) reveals a divergence of the mating type B locus.</title>
        <authorList>
            <person name="Mujic A.B."/>
            <person name="Kuo A."/>
            <person name="Tritt A."/>
            <person name="Lipzen A."/>
            <person name="Chen C."/>
            <person name="Johnson J."/>
            <person name="Sharma A."/>
            <person name="Barry K."/>
            <person name="Grigoriev I.V."/>
            <person name="Spatafora J.W."/>
        </authorList>
    </citation>
    <scope>NUCLEOTIDE SEQUENCE [LARGE SCALE GENOMIC DNA]</scope>
    <source>
        <strain evidence="1 2">AM-OR11-056</strain>
    </source>
</reference>
<sequence length="39" mass="4614">MFEGESEHVKQKVDKKYCRLKAKYAKARERLRAVNNSTT</sequence>
<name>A0A1J8R7F6_9AGAM</name>
<evidence type="ECO:0000313" key="1">
    <source>
        <dbReference type="EMBL" id="OJA17706.1"/>
    </source>
</evidence>
<keyword evidence="2" id="KW-1185">Reference proteome</keyword>
<dbReference type="EMBL" id="LVVM01001861">
    <property type="protein sequence ID" value="OJA17706.1"/>
    <property type="molecule type" value="Genomic_DNA"/>
</dbReference>
<comment type="caution">
    <text evidence="1">The sequence shown here is derived from an EMBL/GenBank/DDBJ whole genome shotgun (WGS) entry which is preliminary data.</text>
</comment>